<dbReference type="Gene3D" id="2.40.10.10">
    <property type="entry name" value="Trypsin-like serine proteases"/>
    <property type="match status" value="1"/>
</dbReference>
<dbReference type="InterPro" id="IPR009003">
    <property type="entry name" value="Peptidase_S1_PA"/>
</dbReference>
<comment type="caution">
    <text evidence="2">The sequence shown here is derived from an EMBL/GenBank/DDBJ whole genome shotgun (WGS) entry which is preliminary data.</text>
</comment>
<reference evidence="2 3" key="1">
    <citation type="submission" date="2020-08" db="EMBL/GenBank/DDBJ databases">
        <title>Sequencing the genomes of 1000 actinobacteria strains.</title>
        <authorList>
            <person name="Klenk H.-P."/>
        </authorList>
    </citation>
    <scope>NUCLEOTIDE SEQUENCE [LARGE SCALE GENOMIC DNA]</scope>
    <source>
        <strain evidence="2 3">DSM 45486</strain>
    </source>
</reference>
<dbReference type="InterPro" id="IPR043504">
    <property type="entry name" value="Peptidase_S1_PA_chymotrypsin"/>
</dbReference>
<evidence type="ECO:0000313" key="3">
    <source>
        <dbReference type="Proteomes" id="UP000552097"/>
    </source>
</evidence>
<evidence type="ECO:0000256" key="1">
    <source>
        <dbReference type="SAM" id="SignalP"/>
    </source>
</evidence>
<gene>
    <name evidence="2" type="ORF">F4560_004710</name>
</gene>
<dbReference type="Proteomes" id="UP000552097">
    <property type="component" value="Unassembled WGS sequence"/>
</dbReference>
<keyword evidence="3" id="KW-1185">Reference proteome</keyword>
<dbReference type="Pfam" id="PF13365">
    <property type="entry name" value="Trypsin_2"/>
    <property type="match status" value="1"/>
</dbReference>
<dbReference type="AlphaFoldDB" id="A0A7W9M2G9"/>
<feature type="chain" id="PRO_5031047879" description="Trypsin-like peptidase" evidence="1">
    <location>
        <begin position="24"/>
        <end position="281"/>
    </location>
</feature>
<keyword evidence="1" id="KW-0732">Signal</keyword>
<protein>
    <recommendedName>
        <fullName evidence="4">Trypsin-like peptidase</fullName>
    </recommendedName>
</protein>
<accession>A0A7W9M2G9</accession>
<dbReference type="EMBL" id="JACHMO010000001">
    <property type="protein sequence ID" value="MBB5804942.1"/>
    <property type="molecule type" value="Genomic_DNA"/>
</dbReference>
<dbReference type="RefSeq" id="WP_184923117.1">
    <property type="nucleotide sequence ID" value="NZ_JACHMO010000001.1"/>
</dbReference>
<evidence type="ECO:0008006" key="4">
    <source>
        <dbReference type="Google" id="ProtNLM"/>
    </source>
</evidence>
<dbReference type="SUPFAM" id="SSF50494">
    <property type="entry name" value="Trypsin-like serine proteases"/>
    <property type="match status" value="1"/>
</dbReference>
<organism evidence="2 3">
    <name type="scientific">Saccharothrix ecbatanensis</name>
    <dbReference type="NCBI Taxonomy" id="1105145"/>
    <lineage>
        <taxon>Bacteria</taxon>
        <taxon>Bacillati</taxon>
        <taxon>Actinomycetota</taxon>
        <taxon>Actinomycetes</taxon>
        <taxon>Pseudonocardiales</taxon>
        <taxon>Pseudonocardiaceae</taxon>
        <taxon>Saccharothrix</taxon>
    </lineage>
</organism>
<name>A0A7W9M2G9_9PSEU</name>
<proteinExistence type="predicted"/>
<evidence type="ECO:0000313" key="2">
    <source>
        <dbReference type="EMBL" id="MBB5804942.1"/>
    </source>
</evidence>
<sequence length="281" mass="29780">MRHLVAFLAAVLVLSLFTAPASAVQTPAAPETPTAPAVEIDFTGIVSLRGCSGSVVRPPEHDPSDPAMVLTNGHCVRLLGVDEVVVEEPADRVFTLLDKDGDGTLGTLRSSGLAYATMSGTDVALYRLTSTYAEVEAMGTRALELSPTHPEIGIGIRLVSGYWRQIYACHADGYVHELREDRWTWRGSMRYTAQCDSKGGTSGSPVLDAATGKVVAVNNTGNENGERCTLDNPCEVDESGEVTVRQGIRYGQVTHQLAPCLTGDGRVDLTAPGCGLPRPAA</sequence>
<feature type="signal peptide" evidence="1">
    <location>
        <begin position="1"/>
        <end position="23"/>
    </location>
</feature>